<protein>
    <submittedName>
        <fullName evidence="1">Uncharacterized protein</fullName>
    </submittedName>
</protein>
<dbReference type="PANTHER" id="PTHR11697:SF230">
    <property type="entry name" value="ZINC FINGER, MYM DOMAIN CONTAINING 1"/>
    <property type="match status" value="1"/>
</dbReference>
<keyword evidence="2" id="KW-1185">Reference proteome</keyword>
<dbReference type="OrthoDB" id="1002338at2759"/>
<evidence type="ECO:0000313" key="2">
    <source>
        <dbReference type="Proteomes" id="UP000828251"/>
    </source>
</evidence>
<dbReference type="Proteomes" id="UP000828251">
    <property type="component" value="Unassembled WGS sequence"/>
</dbReference>
<gene>
    <name evidence="1" type="ORF">J1N35_027505</name>
</gene>
<dbReference type="AlphaFoldDB" id="A0A9D3VA11"/>
<dbReference type="InterPro" id="IPR055298">
    <property type="entry name" value="AtLOH3-like"/>
</dbReference>
<name>A0A9D3VA11_9ROSI</name>
<evidence type="ECO:0000313" key="1">
    <source>
        <dbReference type="EMBL" id="KAH1075177.1"/>
    </source>
</evidence>
<reference evidence="1 2" key="1">
    <citation type="journal article" date="2021" name="Plant Biotechnol. J.">
        <title>Multi-omics assisted identification of the key and species-specific regulatory components of drought-tolerant mechanisms in Gossypium stocksii.</title>
        <authorList>
            <person name="Yu D."/>
            <person name="Ke L."/>
            <person name="Zhang D."/>
            <person name="Wu Y."/>
            <person name="Sun Y."/>
            <person name="Mei J."/>
            <person name="Sun J."/>
            <person name="Sun Y."/>
        </authorList>
    </citation>
    <scope>NUCLEOTIDE SEQUENCE [LARGE SCALE GENOMIC DNA]</scope>
    <source>
        <strain evidence="2">cv. E1</strain>
        <tissue evidence="1">Leaf</tissue>
    </source>
</reference>
<dbReference type="EMBL" id="JAIQCV010000008">
    <property type="protein sequence ID" value="KAH1075177.1"/>
    <property type="molecule type" value="Genomic_DNA"/>
</dbReference>
<dbReference type="PANTHER" id="PTHR11697">
    <property type="entry name" value="GENERAL TRANSCRIPTION FACTOR 2-RELATED ZINC FINGER PROTEIN"/>
    <property type="match status" value="1"/>
</dbReference>
<proteinExistence type="predicted"/>
<accession>A0A9D3VA11</accession>
<sequence length="146" mass="17611">MKEVLGITDNFCQVLQRRSQDILNVMNLVSITKYLFQKLRDDGWDELLKNMISFFETWELDFPNMNDQYIVGRSCNKKEDVTMEHHYRVDIFFATIDTQLQELKTKFNKFELLSLTTTLDPKEFFKLFDVNKIYIFVNKFYPEDFS</sequence>
<comment type="caution">
    <text evidence="1">The sequence shown here is derived from an EMBL/GenBank/DDBJ whole genome shotgun (WGS) entry which is preliminary data.</text>
</comment>
<organism evidence="1 2">
    <name type="scientific">Gossypium stocksii</name>
    <dbReference type="NCBI Taxonomy" id="47602"/>
    <lineage>
        <taxon>Eukaryota</taxon>
        <taxon>Viridiplantae</taxon>
        <taxon>Streptophyta</taxon>
        <taxon>Embryophyta</taxon>
        <taxon>Tracheophyta</taxon>
        <taxon>Spermatophyta</taxon>
        <taxon>Magnoliopsida</taxon>
        <taxon>eudicotyledons</taxon>
        <taxon>Gunneridae</taxon>
        <taxon>Pentapetalae</taxon>
        <taxon>rosids</taxon>
        <taxon>malvids</taxon>
        <taxon>Malvales</taxon>
        <taxon>Malvaceae</taxon>
        <taxon>Malvoideae</taxon>
        <taxon>Gossypium</taxon>
    </lineage>
</organism>